<evidence type="ECO:0000256" key="1">
    <source>
        <dbReference type="SAM" id="MobiDB-lite"/>
    </source>
</evidence>
<evidence type="ECO:0000313" key="2">
    <source>
        <dbReference type="EMBL" id="GAA5341595.1"/>
    </source>
</evidence>
<feature type="region of interest" description="Disordered" evidence="1">
    <location>
        <begin position="62"/>
        <end position="90"/>
    </location>
</feature>
<protein>
    <submittedName>
        <fullName evidence="2">Uncharacterized protein</fullName>
    </submittedName>
</protein>
<dbReference type="EMBL" id="BAABNP010000011">
    <property type="protein sequence ID" value="GAA5341595.1"/>
    <property type="molecule type" value="Genomic_DNA"/>
</dbReference>
<name>A0ABP9U1U4_9MICO</name>
<dbReference type="Proteomes" id="UP001498935">
    <property type="component" value="Unassembled WGS sequence"/>
</dbReference>
<accession>A0ABP9U1U4</accession>
<sequence>MLPVIIAEADGDHLLVTVSGAKDTAERVARTDLGQVLARLVADLGVPTRLEIREADGRVLVDILDPPHTPDEDEEPASEDQGEGEADASGLVEISGRDFTPGEAVAAAVVLRHTSADGDGVASLLVDPALLPGGGGAEVVLVGRISQTVTVRPLT</sequence>
<dbReference type="RefSeq" id="WP_201671073.1">
    <property type="nucleotide sequence ID" value="NZ_BAABBK010000011.1"/>
</dbReference>
<evidence type="ECO:0000313" key="3">
    <source>
        <dbReference type="Proteomes" id="UP001498935"/>
    </source>
</evidence>
<reference evidence="2 3" key="1">
    <citation type="submission" date="2024-02" db="EMBL/GenBank/DDBJ databases">
        <title>Characterization of antibiotic resistant novel bacterial strains and their environmental applications.</title>
        <authorList>
            <person name="Manzoor S."/>
            <person name="Abbas S."/>
            <person name="Arshad M."/>
            <person name="Li W.J."/>
            <person name="Ahmed I."/>
        </authorList>
    </citation>
    <scope>NUCLEOTIDE SEQUENCE [LARGE SCALE GENOMIC DNA]</scope>
    <source>
        <strain evidence="2 3">KACC 15558</strain>
    </source>
</reference>
<proteinExistence type="predicted"/>
<organism evidence="2 3">
    <name type="scientific">Brevibacterium ammoniilyticum</name>
    <dbReference type="NCBI Taxonomy" id="1046555"/>
    <lineage>
        <taxon>Bacteria</taxon>
        <taxon>Bacillati</taxon>
        <taxon>Actinomycetota</taxon>
        <taxon>Actinomycetes</taxon>
        <taxon>Micrococcales</taxon>
        <taxon>Brevibacteriaceae</taxon>
        <taxon>Brevibacterium</taxon>
    </lineage>
</organism>
<feature type="compositionally biased region" description="Acidic residues" evidence="1">
    <location>
        <begin position="71"/>
        <end position="86"/>
    </location>
</feature>
<keyword evidence="3" id="KW-1185">Reference proteome</keyword>
<comment type="caution">
    <text evidence="2">The sequence shown here is derived from an EMBL/GenBank/DDBJ whole genome shotgun (WGS) entry which is preliminary data.</text>
</comment>
<gene>
    <name evidence="2" type="ORF">KACC15558_26360</name>
</gene>